<dbReference type="EMBL" id="KV454407">
    <property type="protein sequence ID" value="ODQ67611.1"/>
    <property type="molecule type" value="Genomic_DNA"/>
</dbReference>
<dbReference type="STRING" id="857566.A0A1E3PQB5"/>
<feature type="transmembrane region" description="Helical" evidence="5">
    <location>
        <begin position="88"/>
        <end position="110"/>
    </location>
</feature>
<evidence type="ECO:0000256" key="1">
    <source>
        <dbReference type="ARBA" id="ARBA00004141"/>
    </source>
</evidence>
<feature type="domain" description="Glucose receptor Git3-like N-terminal" evidence="6">
    <location>
        <begin position="13"/>
        <end position="204"/>
    </location>
</feature>
<reference evidence="7 8" key="1">
    <citation type="journal article" date="2016" name="Proc. Natl. Acad. Sci. U.S.A.">
        <title>Comparative genomics of biotechnologically important yeasts.</title>
        <authorList>
            <person name="Riley R."/>
            <person name="Haridas S."/>
            <person name="Wolfe K.H."/>
            <person name="Lopes M.R."/>
            <person name="Hittinger C.T."/>
            <person name="Goeker M."/>
            <person name="Salamov A.A."/>
            <person name="Wisecaver J.H."/>
            <person name="Long T.M."/>
            <person name="Calvey C.H."/>
            <person name="Aerts A.L."/>
            <person name="Barry K.W."/>
            <person name="Choi C."/>
            <person name="Clum A."/>
            <person name="Coughlan A.Y."/>
            <person name="Deshpande S."/>
            <person name="Douglass A.P."/>
            <person name="Hanson S.J."/>
            <person name="Klenk H.-P."/>
            <person name="LaButti K.M."/>
            <person name="Lapidus A."/>
            <person name="Lindquist E.A."/>
            <person name="Lipzen A.M."/>
            <person name="Meier-Kolthoff J.P."/>
            <person name="Ohm R.A."/>
            <person name="Otillar R.P."/>
            <person name="Pangilinan J.L."/>
            <person name="Peng Y."/>
            <person name="Rokas A."/>
            <person name="Rosa C.A."/>
            <person name="Scheuner C."/>
            <person name="Sibirny A.A."/>
            <person name="Slot J.C."/>
            <person name="Stielow J.B."/>
            <person name="Sun H."/>
            <person name="Kurtzman C.P."/>
            <person name="Blackwell M."/>
            <person name="Grigoriev I.V."/>
            <person name="Jeffries T.W."/>
        </authorList>
    </citation>
    <scope>NUCLEOTIDE SEQUENCE [LARGE SCALE GENOMIC DNA]</scope>
    <source>
        <strain evidence="7 8">DSM 6958</strain>
    </source>
</reference>
<dbReference type="PANTHER" id="PTHR23112:SF37">
    <property type="entry name" value="G PROTEIN-COUPLED RECEPTOR GPR1"/>
    <property type="match status" value="1"/>
</dbReference>
<organism evidence="7 8">
    <name type="scientific">Nadsonia fulvescens var. elongata DSM 6958</name>
    <dbReference type="NCBI Taxonomy" id="857566"/>
    <lineage>
        <taxon>Eukaryota</taxon>
        <taxon>Fungi</taxon>
        <taxon>Dikarya</taxon>
        <taxon>Ascomycota</taxon>
        <taxon>Saccharomycotina</taxon>
        <taxon>Dipodascomycetes</taxon>
        <taxon>Dipodascales</taxon>
        <taxon>Dipodascales incertae sedis</taxon>
        <taxon>Nadsonia</taxon>
    </lineage>
</organism>
<proteinExistence type="predicted"/>
<keyword evidence="3 5" id="KW-1133">Transmembrane helix</keyword>
<evidence type="ECO:0000313" key="7">
    <source>
        <dbReference type="EMBL" id="ODQ67611.1"/>
    </source>
</evidence>
<dbReference type="PANTHER" id="PTHR23112">
    <property type="entry name" value="G PROTEIN-COUPLED RECEPTOR 157-RELATED"/>
    <property type="match status" value="1"/>
</dbReference>
<keyword evidence="4 5" id="KW-0472">Membrane</keyword>
<name>A0A1E3PQB5_9ASCO</name>
<comment type="subcellular location">
    <subcellularLocation>
        <location evidence="1">Membrane</location>
        <topology evidence="1">Multi-pass membrane protein</topology>
    </subcellularLocation>
</comment>
<dbReference type="InterPro" id="IPR023041">
    <property type="entry name" value="Glucose_rcpt_Git3-like_N"/>
</dbReference>
<sequence length="280" mass="32293">MTLDSYNNSQILTLRVISIVSSSISIIFGLIGFYSYINMNRKAFRHRLIILLISFDFIKAVILLWYPLRVLQVPQAYLNVNFCDIVGFFTSYFIEGADLAVLTLAIHTALVIFRKGGAGAKGGLYPFRKYVYALHLLLPVSLAALAFIHKRRSVYLPFVTRCYLPIYPYWLRLALSWIPRYIIIITIITIYIAIYVHVKLQYRQVTKNFQSSQRYTTIKDQTLSGYLKRAWEYTLSTIASFPGFRCLIPLNVRDNNLLEMGNMADSNNPQAVVLQQFQND</sequence>
<evidence type="ECO:0000256" key="3">
    <source>
        <dbReference type="ARBA" id="ARBA00022989"/>
    </source>
</evidence>
<dbReference type="OrthoDB" id="5368598at2759"/>
<evidence type="ECO:0000256" key="4">
    <source>
        <dbReference type="ARBA" id="ARBA00023136"/>
    </source>
</evidence>
<dbReference type="Pfam" id="PF11710">
    <property type="entry name" value="Git3"/>
    <property type="match status" value="1"/>
</dbReference>
<gene>
    <name evidence="7" type="ORF">NADFUDRAFT_82042</name>
</gene>
<dbReference type="GO" id="GO:0004930">
    <property type="term" value="F:G protein-coupled receptor activity"/>
    <property type="evidence" value="ECO:0007669"/>
    <property type="project" value="TreeGrafter"/>
</dbReference>
<evidence type="ECO:0000256" key="2">
    <source>
        <dbReference type="ARBA" id="ARBA00022692"/>
    </source>
</evidence>
<dbReference type="Proteomes" id="UP000095009">
    <property type="component" value="Unassembled WGS sequence"/>
</dbReference>
<evidence type="ECO:0000259" key="6">
    <source>
        <dbReference type="Pfam" id="PF11710"/>
    </source>
</evidence>
<dbReference type="GO" id="GO:0005886">
    <property type="term" value="C:plasma membrane"/>
    <property type="evidence" value="ECO:0007669"/>
    <property type="project" value="TreeGrafter"/>
</dbReference>
<evidence type="ECO:0000313" key="8">
    <source>
        <dbReference type="Proteomes" id="UP000095009"/>
    </source>
</evidence>
<dbReference type="Gene3D" id="1.20.1070.10">
    <property type="entry name" value="Rhodopsin 7-helix transmembrane proteins"/>
    <property type="match status" value="1"/>
</dbReference>
<accession>A0A1E3PQB5</accession>
<keyword evidence="2 5" id="KW-0812">Transmembrane</keyword>
<dbReference type="GO" id="GO:0007189">
    <property type="term" value="P:adenylate cyclase-activating G protein-coupled receptor signaling pathway"/>
    <property type="evidence" value="ECO:0007669"/>
    <property type="project" value="TreeGrafter"/>
</dbReference>
<evidence type="ECO:0000256" key="5">
    <source>
        <dbReference type="SAM" id="Phobius"/>
    </source>
</evidence>
<feature type="transmembrane region" description="Helical" evidence="5">
    <location>
        <begin position="130"/>
        <end position="148"/>
    </location>
</feature>
<feature type="transmembrane region" description="Helical" evidence="5">
    <location>
        <begin position="178"/>
        <end position="198"/>
    </location>
</feature>
<dbReference type="AlphaFoldDB" id="A0A1E3PQB5"/>
<feature type="transmembrane region" description="Helical" evidence="5">
    <location>
        <begin position="48"/>
        <end position="68"/>
    </location>
</feature>
<keyword evidence="8" id="KW-1185">Reference proteome</keyword>
<feature type="transmembrane region" description="Helical" evidence="5">
    <location>
        <begin position="12"/>
        <end position="36"/>
    </location>
</feature>
<feature type="non-terminal residue" evidence="7">
    <location>
        <position position="280"/>
    </location>
</feature>
<protein>
    <recommendedName>
        <fullName evidence="6">Glucose receptor Git3-like N-terminal domain-containing protein</fullName>
    </recommendedName>
</protein>